<dbReference type="Pfam" id="PF00621">
    <property type="entry name" value="RhoGEF"/>
    <property type="match status" value="2"/>
</dbReference>
<protein>
    <recommendedName>
        <fullName evidence="14">Triple functional domain protein</fullName>
    </recommendedName>
</protein>
<dbReference type="InterPro" id="IPR051336">
    <property type="entry name" value="RhoGEF_Guanine_NuclExch_SF"/>
</dbReference>
<dbReference type="PROSITE" id="PS50003">
    <property type="entry name" value="PH_DOMAIN"/>
    <property type="match status" value="2"/>
</dbReference>
<dbReference type="InterPro" id="IPR036028">
    <property type="entry name" value="SH3-like_dom_sf"/>
</dbReference>
<evidence type="ECO:0000313" key="12">
    <source>
        <dbReference type="EMBL" id="KNC29898.1"/>
    </source>
</evidence>
<dbReference type="FunFam" id="1.20.900.10:FF:000001">
    <property type="entry name" value="Guanine nucleotide exchange factor DBS"/>
    <property type="match status" value="1"/>
</dbReference>
<feature type="region of interest" description="Disordered" evidence="7">
    <location>
        <begin position="243"/>
        <end position="268"/>
    </location>
</feature>
<dbReference type="SMART" id="SM00325">
    <property type="entry name" value="RhoGEF"/>
    <property type="match status" value="2"/>
</dbReference>
<feature type="domain" description="SH3" evidence="8">
    <location>
        <begin position="1787"/>
        <end position="1857"/>
    </location>
</feature>
<feature type="compositionally biased region" description="Low complexity" evidence="7">
    <location>
        <begin position="1231"/>
        <end position="1242"/>
    </location>
</feature>
<comment type="caution">
    <text evidence="12">The sequence shown here is derived from an EMBL/GenBank/DDBJ whole genome shotgun (WGS) entry which is preliminary data.</text>
</comment>
<dbReference type="Pfam" id="PF23323">
    <property type="entry name" value="Spectrin_6"/>
    <property type="match status" value="1"/>
</dbReference>
<evidence type="ECO:0000256" key="6">
    <source>
        <dbReference type="PROSITE-ProRule" id="PRU00192"/>
    </source>
</evidence>
<evidence type="ECO:0000256" key="1">
    <source>
        <dbReference type="ARBA" id="ARBA00004496"/>
    </source>
</evidence>
<dbReference type="Pfam" id="PF00435">
    <property type="entry name" value="Spectrin"/>
    <property type="match status" value="4"/>
</dbReference>
<feature type="domain" description="CRAL-TRIO" evidence="11">
    <location>
        <begin position="6"/>
        <end position="156"/>
    </location>
</feature>
<feature type="compositionally biased region" description="Polar residues" evidence="7">
    <location>
        <begin position="1670"/>
        <end position="1709"/>
    </location>
</feature>
<dbReference type="SUPFAM" id="SSF50044">
    <property type="entry name" value="SH3-domain"/>
    <property type="match status" value="1"/>
</dbReference>
<feature type="region of interest" description="Disordered" evidence="7">
    <location>
        <begin position="1848"/>
        <end position="1934"/>
    </location>
</feature>
<dbReference type="SMART" id="SM00150">
    <property type="entry name" value="SPEC"/>
    <property type="match status" value="7"/>
</dbReference>
<dbReference type="PROSITE" id="PS50002">
    <property type="entry name" value="SH3"/>
    <property type="match status" value="1"/>
</dbReference>
<sequence length="2429" mass="275689">MDGQRARDILTLLQERVVFLTGGRDRRGGPLLCFPATPRRDRLKPDDLRRLLSYLIMIPSDSAKNLGFTVIIDMRGNGNCSTNVKAILKVLQEHFSANIHNVVIIKPDNFWQKQRASISSHKYKFETSTISIEALNKIAEPNQLTSDFDGNQIYDHQQWTDSRLAIEDFFWQASDLADRIDDLQEDLQRNDFAEDVNGARHALDHHNEMKKKILKLPIEDLDVQGKKLLTKINMSSGCSAGAGASGGDCGGSDSGTSSQSRVPTNNPDMSAAISKALRQIDLIHSGQQRLLTLWQHKKVKLDQCFQWRLFEQDCEKMFDWILHNRDVFQMSYVEIGHNYSVAKSLQDEHQKFAVASMNVSVNIDRILAVASRLIESQHYAAQNIKTLATRLDRTWKDFAAGLDERTAVLQLSVLFHHKAEQYCNSVASWAAACQASQPLPSDIQSLETAIRTHQSLYEAMCQAYTEVHSTSKKLLYQLDHLVQVCNQPPPPGVPDHRKNSTYNKYGRQNPAADYSEGASHVLAVIHQILGHHRSLESKWHQEKIRLHQTLALRLFQEDVKQVLDWLKNHGEVFVRKNTGIGRNLQKARVYQKSHEHFENVAQNTYSNAEKLLAAADELARSGEADPNEIYSVAHELEIQVASFAERVEQRRRRLDMAVIFYTHEKEVTAWIDQLRADVSTDETMLSQENLEGIERLLQQYRDQQDNTVKGCMQTIAQGEALLQEMRSLEYSDNTGSLSALEAALEKLSKQKIELEELWSARKFRADLILRLRYFERDAMELSSQLEIWSEELQHADLSRDYQKAEQLIRMHNESVSDIQNATYEVLEQGQELLQMFESAGFISMADATHTAQARIEYLLNFLREREIDLEELSEAKRAKLEQAVQLCQFQNDANQVISWIRNGEAMLVASFVTPNSLQEAEQLRKEHEQFQVAIEKTHTSAVQVKYRADALINANHYDPQSIREISDDVTKKWQQLVTYAEERHKLVTASINFYKTAEQVCSVLDSLEREYRREDDWCGGGGSSDKAQTIVQLISKHQEQKEAFLKACTLARRTAETFLKYANRSQQYYEYQSQGNCENRVKTILDKLLTQENQVLEFWTQRKKSLDQCQQFVLFERSAKQAIEWIHNTGEAYLSSRTNLVGKTREETEGLLKEHNEFRGTAKETRERVKLLIQLADSLVEKGHAHASSIKQWVASVDQRYKDFSNRMDSYREQLEKSLGMSMVAESDANTSISSITGSSTSTDRHSDPTLEAKLTTSTTVAAKEINEEKRKSARRKEFIMAELMQTERAYVKDLETCIKCFLEEFRSGQGAPAALSGKEDIIFGNIREIYNFHHKIFLRELEKYETMPEDVGHCFVTWACKFDMYVHYCKNKPTSNNMLVQHAGTFFDELQHKHKVEHPLPAYLIKPVQRITKYQLLLKDLLSCCEESHGEIKEGLEVMLNVPKKANDAMHLSLLENCDVSIDGLGEVVLQDAFQAWDTKQLIRKGRERRVFLFDMYLLFAKEVKDSNNSVKYQFKSKLMTTDLGITEHIEGDETKFAVWTGRSPMLSDCRIVLKANSLETKQIWTKKLREVMQETCFSSTSLTLPKSPAKNSGSSQRSSRDLDDPMTENDPDRCSLASFGSGNTTDSDNKSVKNFFIERLHSVDNSEQTNSGNCKTKEKTTTSTKSTDGNSTPSANSVSGEESPSNPSLSAQTPSHDGVNSNVTSPTDLSADKSISCPFDFSPTATTPAVAVATNQKQKNRRKISLPWGRQSSIAKNLGLARQHTIDTPSSFRIFRQSSSKLKIGTHEATWVISDYIASPGSNELSVSKGQQVEIVEPPTANEPDFCVVRLNPQSDDAAVQEGLVPVSILKPPPGSQKTSSNRKDKGDVIQDQTNNRSKPDSLTSSTKRRGLGGRKWLPQIGRKPTQNKLPPKQAEDPNTSQLASANTTSQLNISQQDYEAEEEVGLELPPPMKPIQEPHLMSNGPPTFTKDMKDNPSAMASTGKMDGLSEIEQIVKEKTEKHEEKSKIFSESNVRNTSVGVGAGGGNSSSSSCSGVAGGINASENAEFVYPNSDSGVKAENNGENTHTEASDNESVQKHRFPALAELLSTEEMYIKDLGDIVNGYIMELRNVNSDIPLPNDLKGPKGQIVFANIEAIYEWHRDYFLKALIQSQKTPTELGSMIKRYANKFQMYITYCNNKPKSEHIVTEHAQYFDLVRQKLHHRLDLSDLLIKPVQRLTKYVLLLHTITKQIEQAGLVEDVPIMKEACNVMNAICKDVNDIMVLRRLKNFDGNITAQGKLLLHGPLTCIENGKNTAEGKMRELHVFLFEQGIFFTERHNSKVQFSSPTYIYRSHIQVNKMQLDEWPNNRFLLKSTDPNRPDLNMICYAATIDSHREWLDTIRKQLQFQNDFLNALIRPIAYQQQQQQQQTKHNHSELKHEHSREQL</sequence>
<keyword evidence="5" id="KW-0344">Guanine-nucleotide releasing factor</keyword>
<dbReference type="EMBL" id="JRES01000611">
    <property type="protein sequence ID" value="KNC29898.1"/>
    <property type="molecule type" value="Genomic_DNA"/>
</dbReference>
<dbReference type="GO" id="GO:0007411">
    <property type="term" value="P:axon guidance"/>
    <property type="evidence" value="ECO:0007669"/>
    <property type="project" value="TreeGrafter"/>
</dbReference>
<evidence type="ECO:0000256" key="5">
    <source>
        <dbReference type="ARBA" id="ARBA00022658"/>
    </source>
</evidence>
<dbReference type="Proteomes" id="UP000037069">
    <property type="component" value="Unassembled WGS sequence"/>
</dbReference>
<dbReference type="InterPro" id="IPR058918">
    <property type="entry name" value="KALRN/TRIO-like_spectrin"/>
</dbReference>
<feature type="domain" description="DH" evidence="10">
    <location>
        <begin position="1276"/>
        <end position="1450"/>
    </location>
</feature>
<dbReference type="GO" id="GO:0005886">
    <property type="term" value="C:plasma membrane"/>
    <property type="evidence" value="ECO:0007669"/>
    <property type="project" value="TreeGrafter"/>
</dbReference>
<keyword evidence="2 6" id="KW-0728">SH3 domain</keyword>
<dbReference type="InterPro" id="IPR002017">
    <property type="entry name" value="Spectrin_repeat"/>
</dbReference>
<dbReference type="Gene3D" id="1.20.58.60">
    <property type="match status" value="5"/>
</dbReference>
<dbReference type="STRING" id="7375.A0A0L0CBX6"/>
<keyword evidence="4" id="KW-0597">Phosphoprotein</keyword>
<dbReference type="PANTHER" id="PTHR22826:SF106">
    <property type="entry name" value="TRIO, ISOFORM A"/>
    <property type="match status" value="1"/>
</dbReference>
<dbReference type="InterPro" id="IPR047054">
    <property type="entry name" value="Kalirin_TRIO_PH_1"/>
</dbReference>
<dbReference type="Gene3D" id="2.30.29.30">
    <property type="entry name" value="Pleckstrin-homology domain (PH domain)/Phosphotyrosine-binding domain (PTB)"/>
    <property type="match status" value="2"/>
</dbReference>
<dbReference type="SUPFAM" id="SSF50729">
    <property type="entry name" value="PH domain-like"/>
    <property type="match status" value="2"/>
</dbReference>
<dbReference type="SMART" id="SM00233">
    <property type="entry name" value="PH"/>
    <property type="match status" value="2"/>
</dbReference>
<feature type="region of interest" description="Disordered" evidence="7">
    <location>
        <begin position="1230"/>
        <end position="1249"/>
    </location>
</feature>
<dbReference type="OrthoDB" id="10256089at2759"/>
<keyword evidence="3" id="KW-0963">Cytoplasm</keyword>
<keyword evidence="13" id="KW-1185">Reference proteome</keyword>
<gene>
    <name evidence="12" type="ORF">FF38_13523</name>
</gene>
<dbReference type="Pfam" id="PF22697">
    <property type="entry name" value="SOS1_NGEF_PH"/>
    <property type="match status" value="2"/>
</dbReference>
<feature type="domain" description="DH" evidence="10">
    <location>
        <begin position="2082"/>
        <end position="2264"/>
    </location>
</feature>
<dbReference type="InterPro" id="IPR001251">
    <property type="entry name" value="CRAL-TRIO_dom"/>
</dbReference>
<dbReference type="InterPro" id="IPR035899">
    <property type="entry name" value="DBL_dom_sf"/>
</dbReference>
<dbReference type="InterPro" id="IPR001849">
    <property type="entry name" value="PH_domain"/>
</dbReference>
<dbReference type="Pfam" id="PF13716">
    <property type="entry name" value="CRAL_TRIO_2"/>
    <property type="match status" value="1"/>
</dbReference>
<name>A0A0L0CBX6_LUCCU</name>
<evidence type="ECO:0000259" key="9">
    <source>
        <dbReference type="PROSITE" id="PS50003"/>
    </source>
</evidence>
<dbReference type="FunFam" id="1.20.58.60:FF:000023">
    <property type="entry name" value="Kalirin RhoGEF kinase b"/>
    <property type="match status" value="1"/>
</dbReference>
<dbReference type="Gene3D" id="2.30.30.40">
    <property type="entry name" value="SH3 Domains"/>
    <property type="match status" value="1"/>
</dbReference>
<reference evidence="12 13" key="1">
    <citation type="journal article" date="2015" name="Nat. Commun.">
        <title>Lucilia cuprina genome unlocks parasitic fly biology to underpin future interventions.</title>
        <authorList>
            <person name="Anstead C.A."/>
            <person name="Korhonen P.K."/>
            <person name="Young N.D."/>
            <person name="Hall R.S."/>
            <person name="Jex A.R."/>
            <person name="Murali S.C."/>
            <person name="Hughes D.S."/>
            <person name="Lee S.F."/>
            <person name="Perry T."/>
            <person name="Stroehlein A.J."/>
            <person name="Ansell B.R."/>
            <person name="Breugelmans B."/>
            <person name="Hofmann A."/>
            <person name="Qu J."/>
            <person name="Dugan S."/>
            <person name="Lee S.L."/>
            <person name="Chao H."/>
            <person name="Dinh H."/>
            <person name="Han Y."/>
            <person name="Doddapaneni H.V."/>
            <person name="Worley K.C."/>
            <person name="Muzny D.M."/>
            <person name="Ioannidis P."/>
            <person name="Waterhouse R.M."/>
            <person name="Zdobnov E.M."/>
            <person name="James P.J."/>
            <person name="Bagnall N.H."/>
            <person name="Kotze A.C."/>
            <person name="Gibbs R.A."/>
            <person name="Richards S."/>
            <person name="Batterham P."/>
            <person name="Gasser R.B."/>
        </authorList>
    </citation>
    <scope>NUCLEOTIDE SEQUENCE [LARGE SCALE GENOMIC DNA]</scope>
    <source>
        <strain evidence="12 13">LS</strain>
        <tissue evidence="12">Full body</tissue>
    </source>
</reference>
<evidence type="ECO:0000256" key="4">
    <source>
        <dbReference type="ARBA" id="ARBA00022553"/>
    </source>
</evidence>
<feature type="domain" description="PH" evidence="9">
    <location>
        <begin position="1468"/>
        <end position="1575"/>
    </location>
</feature>
<evidence type="ECO:0000259" key="11">
    <source>
        <dbReference type="PROSITE" id="PS50191"/>
    </source>
</evidence>
<accession>A0A0L0CBX6</accession>
<feature type="region of interest" description="Disordered" evidence="7">
    <location>
        <begin position="1583"/>
        <end position="1630"/>
    </location>
</feature>
<feature type="compositionally biased region" description="Polar residues" evidence="7">
    <location>
        <begin position="259"/>
        <end position="268"/>
    </location>
</feature>
<feature type="domain" description="PH" evidence="9">
    <location>
        <begin position="2282"/>
        <end position="2389"/>
    </location>
</feature>
<feature type="compositionally biased region" description="Polar residues" evidence="7">
    <location>
        <begin position="1919"/>
        <end position="1934"/>
    </location>
</feature>
<dbReference type="CDD" id="cd00160">
    <property type="entry name" value="RhoGEF"/>
    <property type="match status" value="2"/>
</dbReference>
<proteinExistence type="predicted"/>
<dbReference type="SUPFAM" id="SSF46966">
    <property type="entry name" value="Spectrin repeat"/>
    <property type="match status" value="5"/>
</dbReference>
<feature type="compositionally biased region" description="Polar residues" evidence="7">
    <location>
        <begin position="1647"/>
        <end position="1656"/>
    </location>
</feature>
<dbReference type="FunFam" id="1.20.58.60:FF:000034">
    <property type="entry name" value="kalirin isoform X2"/>
    <property type="match status" value="1"/>
</dbReference>
<dbReference type="GO" id="GO:0019898">
    <property type="term" value="C:extrinsic component of membrane"/>
    <property type="evidence" value="ECO:0007669"/>
    <property type="project" value="TreeGrafter"/>
</dbReference>
<feature type="region of interest" description="Disordered" evidence="7">
    <location>
        <begin position="2406"/>
        <end position="2429"/>
    </location>
</feature>
<dbReference type="InterPro" id="IPR018159">
    <property type="entry name" value="Spectrin/alpha-actinin"/>
</dbReference>
<dbReference type="CDD" id="cd13240">
    <property type="entry name" value="PH1_Kalirin_Trio_like"/>
    <property type="match status" value="1"/>
</dbReference>
<dbReference type="InterPro" id="IPR000219">
    <property type="entry name" value="DH_dom"/>
</dbReference>
<feature type="compositionally biased region" description="Polar residues" evidence="7">
    <location>
        <begin position="1583"/>
        <end position="1599"/>
    </location>
</feature>
<organism evidence="12 13">
    <name type="scientific">Lucilia cuprina</name>
    <name type="common">Green bottle fly</name>
    <name type="synonym">Australian sheep blowfly</name>
    <dbReference type="NCBI Taxonomy" id="7375"/>
    <lineage>
        <taxon>Eukaryota</taxon>
        <taxon>Metazoa</taxon>
        <taxon>Ecdysozoa</taxon>
        <taxon>Arthropoda</taxon>
        <taxon>Hexapoda</taxon>
        <taxon>Insecta</taxon>
        <taxon>Pterygota</taxon>
        <taxon>Neoptera</taxon>
        <taxon>Endopterygota</taxon>
        <taxon>Diptera</taxon>
        <taxon>Brachycera</taxon>
        <taxon>Muscomorpha</taxon>
        <taxon>Oestroidea</taxon>
        <taxon>Calliphoridae</taxon>
        <taxon>Luciliinae</taxon>
        <taxon>Lucilia</taxon>
    </lineage>
</organism>
<evidence type="ECO:0000256" key="2">
    <source>
        <dbReference type="ARBA" id="ARBA00022443"/>
    </source>
</evidence>
<dbReference type="GO" id="GO:0005085">
    <property type="term" value="F:guanyl-nucleotide exchange factor activity"/>
    <property type="evidence" value="ECO:0007669"/>
    <property type="project" value="UniProtKB-KW"/>
</dbReference>
<feature type="compositionally biased region" description="Gly residues" evidence="7">
    <location>
        <begin position="243"/>
        <end position="253"/>
    </location>
</feature>
<dbReference type="Gene3D" id="1.20.900.10">
    <property type="entry name" value="Dbl homology (DH) domain"/>
    <property type="match status" value="2"/>
</dbReference>
<dbReference type="SUPFAM" id="SSF48065">
    <property type="entry name" value="DBL homology domain (DH-domain)"/>
    <property type="match status" value="2"/>
</dbReference>
<evidence type="ECO:0000259" key="10">
    <source>
        <dbReference type="PROSITE" id="PS50010"/>
    </source>
</evidence>
<dbReference type="InterPro" id="IPR011993">
    <property type="entry name" value="PH-like_dom_sf"/>
</dbReference>
<dbReference type="PANTHER" id="PTHR22826">
    <property type="entry name" value="RHO GUANINE EXCHANGE FACTOR-RELATED"/>
    <property type="match status" value="1"/>
</dbReference>
<evidence type="ECO:0000256" key="7">
    <source>
        <dbReference type="SAM" id="MobiDB-lite"/>
    </source>
</evidence>
<dbReference type="Gene3D" id="3.40.525.10">
    <property type="entry name" value="CRAL-TRIO lipid binding domain"/>
    <property type="match status" value="1"/>
</dbReference>
<feature type="region of interest" description="Disordered" evidence="7">
    <location>
        <begin position="2057"/>
        <end position="2079"/>
    </location>
</feature>
<feature type="compositionally biased region" description="Polar residues" evidence="7">
    <location>
        <begin position="1873"/>
        <end position="1888"/>
    </location>
</feature>
<feature type="region of interest" description="Disordered" evidence="7">
    <location>
        <begin position="1645"/>
        <end position="1709"/>
    </location>
</feature>
<dbReference type="GO" id="GO:0005737">
    <property type="term" value="C:cytoplasm"/>
    <property type="evidence" value="ECO:0007669"/>
    <property type="project" value="UniProtKB-SubCell"/>
</dbReference>
<comment type="subcellular location">
    <subcellularLocation>
        <location evidence="1">Cytoplasm</location>
    </subcellularLocation>
</comment>
<dbReference type="OMA" id="CMTTIAQ"/>
<dbReference type="InterPro" id="IPR036865">
    <property type="entry name" value="CRAL-TRIO_dom_sf"/>
</dbReference>
<evidence type="ECO:0000259" key="8">
    <source>
        <dbReference type="PROSITE" id="PS50002"/>
    </source>
</evidence>
<dbReference type="SMART" id="SM00516">
    <property type="entry name" value="SEC14"/>
    <property type="match status" value="1"/>
</dbReference>
<dbReference type="PROSITE" id="PS50010">
    <property type="entry name" value="DH_2"/>
    <property type="match status" value="2"/>
</dbReference>
<dbReference type="CDD" id="cd00170">
    <property type="entry name" value="SEC14"/>
    <property type="match status" value="1"/>
</dbReference>
<evidence type="ECO:0000256" key="3">
    <source>
        <dbReference type="ARBA" id="ARBA00022490"/>
    </source>
</evidence>
<dbReference type="PROSITE" id="PS50191">
    <property type="entry name" value="CRAL_TRIO"/>
    <property type="match status" value="1"/>
</dbReference>
<dbReference type="CDD" id="cd00176">
    <property type="entry name" value="SPEC"/>
    <property type="match status" value="5"/>
</dbReference>
<dbReference type="InterPro" id="IPR001452">
    <property type="entry name" value="SH3_domain"/>
</dbReference>
<feature type="compositionally biased region" description="Basic and acidic residues" evidence="7">
    <location>
        <begin position="2416"/>
        <end position="2429"/>
    </location>
</feature>
<evidence type="ECO:0008006" key="14">
    <source>
        <dbReference type="Google" id="ProtNLM"/>
    </source>
</evidence>
<evidence type="ECO:0000313" key="13">
    <source>
        <dbReference type="Proteomes" id="UP000037069"/>
    </source>
</evidence>
<dbReference type="InterPro" id="IPR055251">
    <property type="entry name" value="SOS1_NGEF_PH"/>
</dbReference>